<gene>
    <name evidence="3" type="ORF">SAMN06265361_102282</name>
</gene>
<dbReference type="InterPro" id="IPR050580">
    <property type="entry name" value="2H_phosphoesterase_YjcG-like"/>
</dbReference>
<evidence type="ECO:0000313" key="4">
    <source>
        <dbReference type="Proteomes" id="UP001157946"/>
    </source>
</evidence>
<feature type="short sequence motif" description="HXTX 1" evidence="2">
    <location>
        <begin position="34"/>
        <end position="37"/>
    </location>
</feature>
<organism evidence="3 4">
    <name type="scientific">Laceyella tengchongensis</name>
    <dbReference type="NCBI Taxonomy" id="574699"/>
    <lineage>
        <taxon>Bacteria</taxon>
        <taxon>Bacillati</taxon>
        <taxon>Bacillota</taxon>
        <taxon>Bacilli</taxon>
        <taxon>Bacillales</taxon>
        <taxon>Thermoactinomycetaceae</taxon>
        <taxon>Laceyella</taxon>
    </lineage>
</organism>
<dbReference type="Gene3D" id="3.90.1140.10">
    <property type="entry name" value="Cyclic phosphodiesterase"/>
    <property type="match status" value="1"/>
</dbReference>
<dbReference type="InterPro" id="IPR009097">
    <property type="entry name" value="Cyclic_Pdiesterase"/>
</dbReference>
<evidence type="ECO:0000256" key="1">
    <source>
        <dbReference type="ARBA" id="ARBA00022801"/>
    </source>
</evidence>
<accession>A0AA46AEB0</accession>
<dbReference type="InterPro" id="IPR022932">
    <property type="entry name" value="YjcG"/>
</dbReference>
<feature type="short sequence motif" description="HXTX 2" evidence="2">
    <location>
        <begin position="115"/>
        <end position="118"/>
    </location>
</feature>
<keyword evidence="4" id="KW-1185">Reference proteome</keyword>
<dbReference type="AlphaFoldDB" id="A0AA46AEB0"/>
<keyword evidence="1 2" id="KW-0378">Hydrolase</keyword>
<proteinExistence type="inferred from homology"/>
<dbReference type="Proteomes" id="UP001157946">
    <property type="component" value="Unassembled WGS sequence"/>
</dbReference>
<protein>
    <recommendedName>
        <fullName evidence="2">Putative phosphoesterase SAMN06265361_102282</fullName>
        <ecNumber evidence="2">3.1.-.-</ecNumber>
    </recommendedName>
</protein>
<comment type="similarity">
    <text evidence="2">Belongs to the 2H phosphoesterase superfamily. YjcG family.</text>
</comment>
<dbReference type="GO" id="GO:0016788">
    <property type="term" value="F:hydrolase activity, acting on ester bonds"/>
    <property type="evidence" value="ECO:0007669"/>
    <property type="project" value="UniProtKB-UniRule"/>
</dbReference>
<dbReference type="EMBL" id="FXTU01000002">
    <property type="protein sequence ID" value="SMP11728.1"/>
    <property type="molecule type" value="Genomic_DNA"/>
</dbReference>
<comment type="caution">
    <text evidence="3">The sequence shown here is derived from an EMBL/GenBank/DDBJ whole genome shotgun (WGS) entry which is preliminary data.</text>
</comment>
<evidence type="ECO:0000256" key="2">
    <source>
        <dbReference type="HAMAP-Rule" id="MF_01444"/>
    </source>
</evidence>
<feature type="active site" description="Proton donor" evidence="2">
    <location>
        <position position="34"/>
    </location>
</feature>
<feature type="active site" description="Proton acceptor" evidence="2">
    <location>
        <position position="115"/>
    </location>
</feature>
<dbReference type="HAMAP" id="MF_01444">
    <property type="entry name" value="2H_phosphoesterase_YjcG"/>
    <property type="match status" value="1"/>
</dbReference>
<reference evidence="3" key="1">
    <citation type="submission" date="2017-05" db="EMBL/GenBank/DDBJ databases">
        <authorList>
            <person name="Varghese N."/>
            <person name="Submissions S."/>
        </authorList>
    </citation>
    <scope>NUCLEOTIDE SEQUENCE</scope>
    <source>
        <strain evidence="3">DSM 45262</strain>
    </source>
</reference>
<dbReference type="GO" id="GO:0016874">
    <property type="term" value="F:ligase activity"/>
    <property type="evidence" value="ECO:0007669"/>
    <property type="project" value="UniProtKB-KW"/>
</dbReference>
<dbReference type="RefSeq" id="WP_102992906.1">
    <property type="nucleotide sequence ID" value="NZ_FXTU01000002.1"/>
</dbReference>
<evidence type="ECO:0000313" key="3">
    <source>
        <dbReference type="EMBL" id="SMP11728.1"/>
    </source>
</evidence>
<dbReference type="EC" id="3.1.-.-" evidence="2"/>
<dbReference type="Pfam" id="PF13563">
    <property type="entry name" value="2_5_RNA_ligase2"/>
    <property type="match status" value="1"/>
</dbReference>
<dbReference type="NCBIfam" id="NF010223">
    <property type="entry name" value="PRK13679.1"/>
    <property type="match status" value="1"/>
</dbReference>
<keyword evidence="3" id="KW-0436">Ligase</keyword>
<name>A0AA46AEB0_9BACL</name>
<sequence length="169" mass="20107">MFFGIAVFPQKHVQDLVNSYRKRYDPHYSLIPPHITLREKFELPDEKVEDAVQRLEEIAKQNKPFTIQFHKVSHFYPTSHTIYLAIKDSKPLETLHNQISASLDPIPMPYDYIPHLTIGQKMSEEELHDVYGTLRLRQFELESKIDRFHLMYQLENGSWSIHQTFLLKK</sequence>
<dbReference type="SUPFAM" id="SSF55144">
    <property type="entry name" value="LigT-like"/>
    <property type="match status" value="1"/>
</dbReference>
<dbReference type="PANTHER" id="PTHR40037:SF1">
    <property type="entry name" value="PHOSPHOESTERASE SAOUHSC_00951-RELATED"/>
    <property type="match status" value="1"/>
</dbReference>
<dbReference type="PANTHER" id="PTHR40037">
    <property type="entry name" value="PHOSPHOESTERASE YJCG-RELATED"/>
    <property type="match status" value="1"/>
</dbReference>